<dbReference type="PROSITE" id="PS51257">
    <property type="entry name" value="PROKAR_LIPOPROTEIN"/>
    <property type="match status" value="1"/>
</dbReference>
<feature type="transmembrane region" description="Helical" evidence="1">
    <location>
        <begin position="48"/>
        <end position="70"/>
    </location>
</feature>
<reference evidence="3 4" key="1">
    <citation type="submission" date="2021-11" db="EMBL/GenBank/DDBJ databases">
        <title>Draft genome sequence of Actinomycetospora sp. SF1 isolated from the rhizosphere soil.</title>
        <authorList>
            <person name="Duangmal K."/>
            <person name="Chantavorakit T."/>
        </authorList>
    </citation>
    <scope>NUCLEOTIDE SEQUENCE [LARGE SCALE GENOMIC DNA]</scope>
    <source>
        <strain evidence="3 4">TBRC 5722</strain>
    </source>
</reference>
<feature type="transmembrane region" description="Helical" evidence="1">
    <location>
        <begin position="130"/>
        <end position="147"/>
    </location>
</feature>
<evidence type="ECO:0000256" key="1">
    <source>
        <dbReference type="SAM" id="Phobius"/>
    </source>
</evidence>
<dbReference type="EMBL" id="JAJNDB010000001">
    <property type="protein sequence ID" value="MCD2192743.1"/>
    <property type="molecule type" value="Genomic_DNA"/>
</dbReference>
<feature type="transmembrane region" description="Helical" evidence="1">
    <location>
        <begin position="206"/>
        <end position="228"/>
    </location>
</feature>
<keyword evidence="1" id="KW-0472">Membrane</keyword>
<evidence type="ECO:0000313" key="3">
    <source>
        <dbReference type="EMBL" id="MCD2192743.1"/>
    </source>
</evidence>
<protein>
    <submittedName>
        <fullName evidence="3">Phosphatase PAP2 family protein</fullName>
    </submittedName>
</protein>
<accession>A0ABS8P3D0</accession>
<dbReference type="SUPFAM" id="SSF48317">
    <property type="entry name" value="Acid phosphatase/Vanadium-dependent haloperoxidase"/>
    <property type="match status" value="1"/>
</dbReference>
<dbReference type="PANTHER" id="PTHR14969">
    <property type="entry name" value="SPHINGOSINE-1-PHOSPHATE PHOSPHOHYDROLASE"/>
    <property type="match status" value="1"/>
</dbReference>
<comment type="caution">
    <text evidence="3">The sequence shown here is derived from an EMBL/GenBank/DDBJ whole genome shotgun (WGS) entry which is preliminary data.</text>
</comment>
<dbReference type="InterPro" id="IPR036938">
    <property type="entry name" value="PAP2/HPO_sf"/>
</dbReference>
<keyword evidence="4" id="KW-1185">Reference proteome</keyword>
<proteinExistence type="predicted"/>
<feature type="domain" description="Phosphatidic acid phosphatase type 2/haloperoxidase" evidence="2">
    <location>
        <begin position="127"/>
        <end position="249"/>
    </location>
</feature>
<feature type="transmembrane region" description="Helical" evidence="1">
    <location>
        <begin position="101"/>
        <end position="123"/>
    </location>
</feature>
<feature type="transmembrane region" description="Helical" evidence="1">
    <location>
        <begin position="12"/>
        <end position="36"/>
    </location>
</feature>
<feature type="transmembrane region" description="Helical" evidence="1">
    <location>
        <begin position="176"/>
        <end position="194"/>
    </location>
</feature>
<dbReference type="RefSeq" id="WP_230730414.1">
    <property type="nucleotide sequence ID" value="NZ_JAJNDB010000001.1"/>
</dbReference>
<dbReference type="Proteomes" id="UP001199469">
    <property type="component" value="Unassembled WGS sequence"/>
</dbReference>
<name>A0ABS8P3D0_9PSEU</name>
<keyword evidence="1" id="KW-0812">Transmembrane</keyword>
<dbReference type="Gene3D" id="1.20.144.10">
    <property type="entry name" value="Phosphatidic acid phosphatase type 2/haloperoxidase"/>
    <property type="match status" value="1"/>
</dbReference>
<organism evidence="3 4">
    <name type="scientific">Actinomycetospora endophytica</name>
    <dbReference type="NCBI Taxonomy" id="2291215"/>
    <lineage>
        <taxon>Bacteria</taxon>
        <taxon>Bacillati</taxon>
        <taxon>Actinomycetota</taxon>
        <taxon>Actinomycetes</taxon>
        <taxon>Pseudonocardiales</taxon>
        <taxon>Pseudonocardiaceae</taxon>
        <taxon>Actinomycetospora</taxon>
    </lineage>
</organism>
<keyword evidence="1" id="KW-1133">Transmembrane helix</keyword>
<feature type="transmembrane region" description="Helical" evidence="1">
    <location>
        <begin position="234"/>
        <end position="255"/>
    </location>
</feature>
<sequence>MAPRPGEARVTAGWWVVAGTAAAAVLLVAAAVGCRVRRWPGGRATTTVTAALGAAAVLTVLASVVFALVADDEALRGADGPVLAWLVGHRTPGWTGIAETVSLVGGTVGTGGLAVVTAVVLWARGRLVRAAVWAVAVLVGSLTIRSLKAAVERPRPPVDTRLTVETSASLPSGHSLMAALGLGLAVLGVLTLLGSDGGRRRAIGRAATVLVGVVLVVGIGVSRAYLGVHWTTDVLAGWLLGGALAAIALAVAVALEAWPSEIHPSEGVSPPPLR</sequence>
<dbReference type="SMART" id="SM00014">
    <property type="entry name" value="acidPPc"/>
    <property type="match status" value="1"/>
</dbReference>
<dbReference type="InterPro" id="IPR000326">
    <property type="entry name" value="PAP2/HPO"/>
</dbReference>
<evidence type="ECO:0000259" key="2">
    <source>
        <dbReference type="SMART" id="SM00014"/>
    </source>
</evidence>
<dbReference type="PANTHER" id="PTHR14969:SF13">
    <property type="entry name" value="AT30094P"/>
    <property type="match status" value="1"/>
</dbReference>
<gene>
    <name evidence="3" type="ORF">LQ327_05000</name>
</gene>
<dbReference type="Pfam" id="PF01569">
    <property type="entry name" value="PAP2"/>
    <property type="match status" value="1"/>
</dbReference>
<evidence type="ECO:0000313" key="4">
    <source>
        <dbReference type="Proteomes" id="UP001199469"/>
    </source>
</evidence>